<proteinExistence type="predicted"/>
<accession>A0A2P5WNF4</accession>
<gene>
    <name evidence="1" type="ORF">GOBAR_AA28052</name>
</gene>
<evidence type="ECO:0000313" key="2">
    <source>
        <dbReference type="Proteomes" id="UP000239757"/>
    </source>
</evidence>
<evidence type="ECO:0000313" key="1">
    <source>
        <dbReference type="EMBL" id="PPR92613.1"/>
    </source>
</evidence>
<dbReference type="AlphaFoldDB" id="A0A2P5WNF4"/>
<organism evidence="1 2">
    <name type="scientific">Gossypium barbadense</name>
    <name type="common">Sea Island cotton</name>
    <name type="synonym">Hibiscus barbadensis</name>
    <dbReference type="NCBI Taxonomy" id="3634"/>
    <lineage>
        <taxon>Eukaryota</taxon>
        <taxon>Viridiplantae</taxon>
        <taxon>Streptophyta</taxon>
        <taxon>Embryophyta</taxon>
        <taxon>Tracheophyta</taxon>
        <taxon>Spermatophyta</taxon>
        <taxon>Magnoliopsida</taxon>
        <taxon>eudicotyledons</taxon>
        <taxon>Gunneridae</taxon>
        <taxon>Pentapetalae</taxon>
        <taxon>rosids</taxon>
        <taxon>malvids</taxon>
        <taxon>Malvales</taxon>
        <taxon>Malvaceae</taxon>
        <taxon>Malvoideae</taxon>
        <taxon>Gossypium</taxon>
    </lineage>
</organism>
<dbReference type="EMBL" id="KZ667028">
    <property type="protein sequence ID" value="PPR92613.1"/>
    <property type="molecule type" value="Genomic_DNA"/>
</dbReference>
<dbReference type="Proteomes" id="UP000239757">
    <property type="component" value="Unassembled WGS sequence"/>
</dbReference>
<name>A0A2P5WNF4_GOSBA</name>
<protein>
    <submittedName>
        <fullName evidence="1">Uncharacterized protein</fullName>
    </submittedName>
</protein>
<reference evidence="1 2" key="1">
    <citation type="submission" date="2015-01" db="EMBL/GenBank/DDBJ databases">
        <title>Genome of allotetraploid Gossypium barbadense reveals genomic plasticity and fiber elongation in cotton evolution.</title>
        <authorList>
            <person name="Chen X."/>
            <person name="Liu X."/>
            <person name="Zhao B."/>
            <person name="Zheng H."/>
            <person name="Hu Y."/>
            <person name="Lu G."/>
            <person name="Yang C."/>
            <person name="Chen J."/>
            <person name="Shan C."/>
            <person name="Zhang L."/>
            <person name="Zhou Y."/>
            <person name="Wang L."/>
            <person name="Guo W."/>
            <person name="Bai Y."/>
            <person name="Ruan J."/>
            <person name="Shangguan X."/>
            <person name="Mao Y."/>
            <person name="Jiang J."/>
            <person name="Zhu Y."/>
            <person name="Lei J."/>
            <person name="Kang H."/>
            <person name="Chen S."/>
            <person name="He X."/>
            <person name="Wang R."/>
            <person name="Wang Y."/>
            <person name="Chen J."/>
            <person name="Wang L."/>
            <person name="Yu S."/>
            <person name="Wang B."/>
            <person name="Wei J."/>
            <person name="Song S."/>
            <person name="Lu X."/>
            <person name="Gao Z."/>
            <person name="Gu W."/>
            <person name="Deng X."/>
            <person name="Ma D."/>
            <person name="Wang S."/>
            <person name="Liang W."/>
            <person name="Fang L."/>
            <person name="Cai C."/>
            <person name="Zhu X."/>
            <person name="Zhou B."/>
            <person name="Zhang Y."/>
            <person name="Chen Z."/>
            <person name="Xu S."/>
            <person name="Zhu R."/>
            <person name="Wang S."/>
            <person name="Zhang T."/>
            <person name="Zhao G."/>
        </authorList>
    </citation>
    <scope>NUCLEOTIDE SEQUENCE [LARGE SCALE GENOMIC DNA]</scope>
    <source>
        <strain evidence="2">cv. Xinhai21</strain>
        <tissue evidence="1">Leaf</tissue>
    </source>
</reference>
<sequence>MVNIVTRTLKELARTWSGELLRVYYPTHQHRPRQKASSLSYELLSFLFPLCGIGVELEGCLSSGPSREEAQAAGGPHVHHDAAAATSCTSCRRASFDPLTSAYGDGTVAGGGAAMAAGGRGGINNCWNTQSIECVWENQRNGFIFQVVQRSTCMLNGTTTSLTTRIFSIGLPIRLLLGRDLPMEC</sequence>